<feature type="non-terminal residue" evidence="2">
    <location>
        <position position="1"/>
    </location>
</feature>
<protein>
    <submittedName>
        <fullName evidence="2">Uncharacterized protein</fullName>
    </submittedName>
</protein>
<dbReference type="EMBL" id="CAJNOK010078021">
    <property type="protein sequence ID" value="CAF1677909.1"/>
    <property type="molecule type" value="Genomic_DNA"/>
</dbReference>
<proteinExistence type="predicted"/>
<dbReference type="AlphaFoldDB" id="A0A8S2YKX2"/>
<accession>A0A8S2YKX2</accession>
<gene>
    <name evidence="1" type="ORF">OVA965_LOCUS45957</name>
    <name evidence="2" type="ORF">TMI583_LOCUS50002</name>
</gene>
<dbReference type="Proteomes" id="UP000682733">
    <property type="component" value="Unassembled WGS sequence"/>
</dbReference>
<feature type="non-terminal residue" evidence="2">
    <location>
        <position position="69"/>
    </location>
</feature>
<evidence type="ECO:0000313" key="2">
    <source>
        <dbReference type="EMBL" id="CAF4564069.1"/>
    </source>
</evidence>
<sequence length="69" mass="8074">IISNKLQLFEAERLELVYDKTISIRQTTVHVVDNHSIYTTTPWNSFMVMMDLPGKLCEALLLQNFENEM</sequence>
<evidence type="ECO:0000313" key="1">
    <source>
        <dbReference type="EMBL" id="CAF1677909.1"/>
    </source>
</evidence>
<name>A0A8S2YKX2_9BILA</name>
<dbReference type="Proteomes" id="UP000677228">
    <property type="component" value="Unassembled WGS sequence"/>
</dbReference>
<reference evidence="2" key="1">
    <citation type="submission" date="2021-02" db="EMBL/GenBank/DDBJ databases">
        <authorList>
            <person name="Nowell W R."/>
        </authorList>
    </citation>
    <scope>NUCLEOTIDE SEQUENCE</scope>
</reference>
<dbReference type="EMBL" id="CAJOBA010114785">
    <property type="protein sequence ID" value="CAF4564069.1"/>
    <property type="molecule type" value="Genomic_DNA"/>
</dbReference>
<organism evidence="2 3">
    <name type="scientific">Didymodactylos carnosus</name>
    <dbReference type="NCBI Taxonomy" id="1234261"/>
    <lineage>
        <taxon>Eukaryota</taxon>
        <taxon>Metazoa</taxon>
        <taxon>Spiralia</taxon>
        <taxon>Gnathifera</taxon>
        <taxon>Rotifera</taxon>
        <taxon>Eurotatoria</taxon>
        <taxon>Bdelloidea</taxon>
        <taxon>Philodinida</taxon>
        <taxon>Philodinidae</taxon>
        <taxon>Didymodactylos</taxon>
    </lineage>
</organism>
<evidence type="ECO:0000313" key="3">
    <source>
        <dbReference type="Proteomes" id="UP000682733"/>
    </source>
</evidence>
<comment type="caution">
    <text evidence="2">The sequence shown here is derived from an EMBL/GenBank/DDBJ whole genome shotgun (WGS) entry which is preliminary data.</text>
</comment>